<comment type="caution">
    <text evidence="1">The sequence shown here is derived from an EMBL/GenBank/DDBJ whole genome shotgun (WGS) entry which is preliminary data.</text>
</comment>
<dbReference type="Proteomes" id="UP001152300">
    <property type="component" value="Unassembled WGS sequence"/>
</dbReference>
<organism evidence="1 2">
    <name type="scientific">Sclerotinia nivalis</name>
    <dbReference type="NCBI Taxonomy" id="352851"/>
    <lineage>
        <taxon>Eukaryota</taxon>
        <taxon>Fungi</taxon>
        <taxon>Dikarya</taxon>
        <taxon>Ascomycota</taxon>
        <taxon>Pezizomycotina</taxon>
        <taxon>Leotiomycetes</taxon>
        <taxon>Helotiales</taxon>
        <taxon>Sclerotiniaceae</taxon>
        <taxon>Sclerotinia</taxon>
    </lineage>
</organism>
<keyword evidence="2" id="KW-1185">Reference proteome</keyword>
<name>A0A9X0AQN6_9HELO</name>
<reference evidence="1" key="1">
    <citation type="submission" date="2022-11" db="EMBL/GenBank/DDBJ databases">
        <title>Genome Resource of Sclerotinia nivalis Strain SnTB1, a Plant Pathogen Isolated from American Ginseng.</title>
        <authorList>
            <person name="Fan S."/>
        </authorList>
    </citation>
    <scope>NUCLEOTIDE SEQUENCE</scope>
    <source>
        <strain evidence="1">SnTB1</strain>
    </source>
</reference>
<sequence length="106" mass="12455">MQVTAVIRSSQAMSAYSTSIFELGSIRRNILNTLLSIRSLHQSLHFTRLIYAHPFFSNKRYCCVCFVYGFLKMSRMLNLPRTPALKQAYHIQRFTVLHKLMGQYKY</sequence>
<evidence type="ECO:0000313" key="1">
    <source>
        <dbReference type="EMBL" id="KAJ8067191.1"/>
    </source>
</evidence>
<accession>A0A9X0AQN6</accession>
<proteinExistence type="predicted"/>
<dbReference type="AlphaFoldDB" id="A0A9X0AQN6"/>
<protein>
    <submittedName>
        <fullName evidence="1">Uncharacterized protein</fullName>
    </submittedName>
</protein>
<evidence type="ECO:0000313" key="2">
    <source>
        <dbReference type="Proteomes" id="UP001152300"/>
    </source>
</evidence>
<gene>
    <name evidence="1" type="ORF">OCU04_004556</name>
</gene>
<dbReference type="EMBL" id="JAPEIS010000004">
    <property type="protein sequence ID" value="KAJ8067191.1"/>
    <property type="molecule type" value="Genomic_DNA"/>
</dbReference>